<evidence type="ECO:0000313" key="8">
    <source>
        <dbReference type="EMBL" id="CAL4939962.1"/>
    </source>
</evidence>
<evidence type="ECO:0000256" key="6">
    <source>
        <dbReference type="ARBA" id="ARBA00023128"/>
    </source>
</evidence>
<evidence type="ECO:0000256" key="4">
    <source>
        <dbReference type="ARBA" id="ARBA00022792"/>
    </source>
</evidence>
<sequence length="184" mass="19491">MGCPDEPPPPCYPLLGASVGSRFLVRVGDDAFLIGLTGGSALHFFKGFRGSTNGDGGRIAGAARAVRAYAPRVAGSFAAFSAVWFVVDLARGNNEEEEGPWSFMATTAAARGVIHARQGVRAAARAALGGGAFGVLVQGVLIVIDYWALTPPAVERPPVIAGVPPRKPVAAEIRQDWRWRWRRP</sequence>
<keyword evidence="3" id="KW-0812">Transmembrane</keyword>
<evidence type="ECO:0000256" key="3">
    <source>
        <dbReference type="ARBA" id="ARBA00022692"/>
    </source>
</evidence>
<dbReference type="GO" id="GO:0005743">
    <property type="term" value="C:mitochondrial inner membrane"/>
    <property type="evidence" value="ECO:0007669"/>
    <property type="project" value="UniProtKB-SubCell"/>
</dbReference>
<dbReference type="EMBL" id="OZ075126">
    <property type="protein sequence ID" value="CAL4939962.1"/>
    <property type="molecule type" value="Genomic_DNA"/>
</dbReference>
<reference evidence="9" key="1">
    <citation type="submission" date="2024-06" db="EMBL/GenBank/DDBJ databases">
        <authorList>
            <person name="Ryan C."/>
        </authorList>
    </citation>
    <scope>NUCLEOTIDE SEQUENCE [LARGE SCALE GENOMIC DNA]</scope>
</reference>
<dbReference type="PANTHER" id="PTHR10485">
    <property type="entry name" value="MITOCHONDRIAL IMPORT INNER MEMBRANE TRANSLOCASE SUBUNIT TIM-17"/>
    <property type="match status" value="1"/>
</dbReference>
<organism evidence="8 9">
    <name type="scientific">Urochloa decumbens</name>
    <dbReference type="NCBI Taxonomy" id="240449"/>
    <lineage>
        <taxon>Eukaryota</taxon>
        <taxon>Viridiplantae</taxon>
        <taxon>Streptophyta</taxon>
        <taxon>Embryophyta</taxon>
        <taxon>Tracheophyta</taxon>
        <taxon>Spermatophyta</taxon>
        <taxon>Magnoliopsida</taxon>
        <taxon>Liliopsida</taxon>
        <taxon>Poales</taxon>
        <taxon>Poaceae</taxon>
        <taxon>PACMAD clade</taxon>
        <taxon>Panicoideae</taxon>
        <taxon>Panicodae</taxon>
        <taxon>Paniceae</taxon>
        <taxon>Melinidinae</taxon>
        <taxon>Urochloa</taxon>
    </lineage>
</organism>
<keyword evidence="4" id="KW-0999">Mitochondrion inner membrane</keyword>
<keyword evidence="6" id="KW-0496">Mitochondrion</keyword>
<keyword evidence="5" id="KW-1133">Transmembrane helix</keyword>
<reference evidence="8 9" key="2">
    <citation type="submission" date="2024-10" db="EMBL/GenBank/DDBJ databases">
        <authorList>
            <person name="Ryan C."/>
        </authorList>
    </citation>
    <scope>NUCLEOTIDE SEQUENCE [LARGE SCALE GENOMIC DNA]</scope>
</reference>
<dbReference type="Proteomes" id="UP001497457">
    <property type="component" value="Chromosome 16b"/>
</dbReference>
<protein>
    <submittedName>
        <fullName evidence="8">Uncharacterized protein</fullName>
    </submittedName>
</protein>
<dbReference type="Pfam" id="PF02466">
    <property type="entry name" value="Tim17"/>
    <property type="match status" value="1"/>
</dbReference>
<evidence type="ECO:0000313" key="9">
    <source>
        <dbReference type="Proteomes" id="UP001497457"/>
    </source>
</evidence>
<comment type="similarity">
    <text evidence="2">Belongs to the Tim17/Tim22/Tim23 family.</text>
</comment>
<evidence type="ECO:0000256" key="1">
    <source>
        <dbReference type="ARBA" id="ARBA00004448"/>
    </source>
</evidence>
<dbReference type="PANTHER" id="PTHR10485:SF24">
    <property type="entry name" value="MITOCHONDRIAL IMPORT INNER MEMBRANE TRANSLOCASE SUBUNIT TIM22"/>
    <property type="match status" value="1"/>
</dbReference>
<proteinExistence type="inferred from homology"/>
<accession>A0ABC8YCC6</accession>
<keyword evidence="7" id="KW-0472">Membrane</keyword>
<evidence type="ECO:0000256" key="2">
    <source>
        <dbReference type="ARBA" id="ARBA00008444"/>
    </source>
</evidence>
<name>A0ABC8YCC6_9POAL</name>
<gene>
    <name evidence="8" type="ORF">URODEC1_LOCUS32228</name>
</gene>
<evidence type="ECO:0000256" key="5">
    <source>
        <dbReference type="ARBA" id="ARBA00022989"/>
    </source>
</evidence>
<keyword evidence="9" id="KW-1185">Reference proteome</keyword>
<comment type="subcellular location">
    <subcellularLocation>
        <location evidence="1">Mitochondrion inner membrane</location>
        <topology evidence="1">Multi-pass membrane protein</topology>
    </subcellularLocation>
</comment>
<dbReference type="AlphaFoldDB" id="A0ABC8YCC6"/>
<evidence type="ECO:0000256" key="7">
    <source>
        <dbReference type="ARBA" id="ARBA00023136"/>
    </source>
</evidence>